<reference evidence="2 3" key="1">
    <citation type="submission" date="2020-09" db="EMBL/GenBank/DDBJ databases">
        <authorList>
            <person name="Ashkenazy H."/>
        </authorList>
    </citation>
    <scope>NUCLEOTIDE SEQUENCE [LARGE SCALE GENOMIC DNA]</scope>
    <source>
        <strain evidence="3">cv. Cdm-0</strain>
    </source>
</reference>
<evidence type="ECO:0000256" key="1">
    <source>
        <dbReference type="SAM" id="MobiDB-lite"/>
    </source>
</evidence>
<evidence type="ECO:0000313" key="2">
    <source>
        <dbReference type="EMBL" id="CAD5332975.1"/>
    </source>
</evidence>
<organism evidence="2 3">
    <name type="scientific">Arabidopsis thaliana</name>
    <name type="common">Mouse-ear cress</name>
    <dbReference type="NCBI Taxonomy" id="3702"/>
    <lineage>
        <taxon>Eukaryota</taxon>
        <taxon>Viridiplantae</taxon>
        <taxon>Streptophyta</taxon>
        <taxon>Embryophyta</taxon>
        <taxon>Tracheophyta</taxon>
        <taxon>Spermatophyta</taxon>
        <taxon>Magnoliopsida</taxon>
        <taxon>eudicotyledons</taxon>
        <taxon>Gunneridae</taxon>
        <taxon>Pentapetalae</taxon>
        <taxon>rosids</taxon>
        <taxon>malvids</taxon>
        <taxon>Brassicales</taxon>
        <taxon>Brassicaceae</taxon>
        <taxon>Camelineae</taxon>
        <taxon>Arabidopsis</taxon>
    </lineage>
</organism>
<sequence>MDSSNPNEEYGNDDAYDEGIETEECDSPENVSKTKGIPRSADSSFEVLGQRRRIQELGLGSGNITQESRIRGTYIDVTTVLELWHVLHQMVQHF</sequence>
<gene>
    <name evidence="2" type="ORF">AT9943_LOCUS20354</name>
</gene>
<evidence type="ECO:0000313" key="3">
    <source>
        <dbReference type="Proteomes" id="UP000516314"/>
    </source>
</evidence>
<proteinExistence type="predicted"/>
<feature type="compositionally biased region" description="Acidic residues" evidence="1">
    <location>
        <begin position="10"/>
        <end position="27"/>
    </location>
</feature>
<feature type="region of interest" description="Disordered" evidence="1">
    <location>
        <begin position="1"/>
        <end position="44"/>
    </location>
</feature>
<dbReference type="EMBL" id="LR881470">
    <property type="protein sequence ID" value="CAD5332975.1"/>
    <property type="molecule type" value="Genomic_DNA"/>
</dbReference>
<accession>A0A7G2FHB9</accession>
<name>A0A7G2FHB9_ARATH</name>
<protein>
    <submittedName>
        <fullName evidence="2">(thale cress) hypothetical protein</fullName>
    </submittedName>
</protein>
<dbReference type="AlphaFoldDB" id="A0A7G2FHB9"/>
<dbReference type="Proteomes" id="UP000516314">
    <property type="component" value="Chromosome 5"/>
</dbReference>